<gene>
    <name evidence="1" type="ORF">VZT92_013619</name>
</gene>
<sequence>MMETLDSFLLLSQHPSVPRASYRHAPWCQQLVRQLVLHACLRSLLQNSQPPRSLIGSYEPIQAFHFLTADS</sequence>
<dbReference type="AlphaFoldDB" id="A0AAW1F4F1"/>
<dbReference type="EMBL" id="JBCEZU010000111">
    <property type="protein sequence ID" value="KAK9529532.1"/>
    <property type="molecule type" value="Genomic_DNA"/>
</dbReference>
<reference evidence="1 2" key="1">
    <citation type="journal article" date="2024" name="Genome Biol. Evol.">
        <title>Chromosome-level genome assembly of the viviparous eelpout Zoarces viviparus.</title>
        <authorList>
            <person name="Fuhrmann N."/>
            <person name="Brasseur M.V."/>
            <person name="Bakowski C.E."/>
            <person name="Podsiadlowski L."/>
            <person name="Prost S."/>
            <person name="Krehenwinkel H."/>
            <person name="Mayer C."/>
        </authorList>
    </citation>
    <scope>NUCLEOTIDE SEQUENCE [LARGE SCALE GENOMIC DNA]</scope>
    <source>
        <strain evidence="1">NO-MEL_2022_Ind0_liver</strain>
    </source>
</reference>
<evidence type="ECO:0000313" key="2">
    <source>
        <dbReference type="Proteomes" id="UP001488805"/>
    </source>
</evidence>
<comment type="caution">
    <text evidence="1">The sequence shown here is derived from an EMBL/GenBank/DDBJ whole genome shotgun (WGS) entry which is preliminary data.</text>
</comment>
<keyword evidence="2" id="KW-1185">Reference proteome</keyword>
<dbReference type="Proteomes" id="UP001488805">
    <property type="component" value="Unassembled WGS sequence"/>
</dbReference>
<organism evidence="1 2">
    <name type="scientific">Zoarces viviparus</name>
    <name type="common">Viviparous eelpout</name>
    <name type="synonym">Blennius viviparus</name>
    <dbReference type="NCBI Taxonomy" id="48416"/>
    <lineage>
        <taxon>Eukaryota</taxon>
        <taxon>Metazoa</taxon>
        <taxon>Chordata</taxon>
        <taxon>Craniata</taxon>
        <taxon>Vertebrata</taxon>
        <taxon>Euteleostomi</taxon>
        <taxon>Actinopterygii</taxon>
        <taxon>Neopterygii</taxon>
        <taxon>Teleostei</taxon>
        <taxon>Neoteleostei</taxon>
        <taxon>Acanthomorphata</taxon>
        <taxon>Eupercaria</taxon>
        <taxon>Perciformes</taxon>
        <taxon>Cottioidei</taxon>
        <taxon>Zoarcales</taxon>
        <taxon>Zoarcidae</taxon>
        <taxon>Zoarcinae</taxon>
        <taxon>Zoarces</taxon>
    </lineage>
</organism>
<accession>A0AAW1F4F1</accession>
<proteinExistence type="predicted"/>
<protein>
    <submittedName>
        <fullName evidence="1">Uncharacterized protein</fullName>
    </submittedName>
</protein>
<evidence type="ECO:0000313" key="1">
    <source>
        <dbReference type="EMBL" id="KAK9529532.1"/>
    </source>
</evidence>
<name>A0AAW1F4F1_ZOAVI</name>